<feature type="transmembrane region" description="Helical" evidence="20">
    <location>
        <begin position="519"/>
        <end position="540"/>
    </location>
</feature>
<evidence type="ECO:0000256" key="19">
    <source>
        <dbReference type="SAM" id="MobiDB-lite"/>
    </source>
</evidence>
<dbReference type="PROSITE" id="PS50088">
    <property type="entry name" value="ANK_REPEAT"/>
    <property type="match status" value="3"/>
</dbReference>
<dbReference type="Gene3D" id="1.25.40.20">
    <property type="entry name" value="Ankyrin repeat-containing domain"/>
    <property type="match status" value="2"/>
</dbReference>
<keyword evidence="2" id="KW-0813">Transport</keyword>
<keyword evidence="7 20" id="KW-0812">Transmembrane</keyword>
<dbReference type="PROSITE" id="PS50297">
    <property type="entry name" value="ANK_REP_REGION"/>
    <property type="match status" value="3"/>
</dbReference>
<dbReference type="Proteomes" id="UP001176940">
    <property type="component" value="Unassembled WGS sequence"/>
</dbReference>
<dbReference type="PRINTS" id="PR01765">
    <property type="entry name" value="ECACCHANNEL"/>
</dbReference>
<evidence type="ECO:0000313" key="22">
    <source>
        <dbReference type="EMBL" id="CAJ0935581.1"/>
    </source>
</evidence>
<reference evidence="22" key="1">
    <citation type="submission" date="2023-07" db="EMBL/GenBank/DDBJ databases">
        <authorList>
            <person name="Stuckert A."/>
        </authorList>
    </citation>
    <scope>NUCLEOTIDE SEQUENCE</scope>
</reference>
<dbReference type="CDD" id="cd22192">
    <property type="entry name" value="TRPV5-6"/>
    <property type="match status" value="1"/>
</dbReference>
<feature type="repeat" description="ANK" evidence="18">
    <location>
        <begin position="146"/>
        <end position="178"/>
    </location>
</feature>
<feature type="transmembrane region" description="Helical" evidence="20">
    <location>
        <begin position="357"/>
        <end position="378"/>
    </location>
</feature>
<feature type="repeat" description="ANK" evidence="18">
    <location>
        <begin position="108"/>
        <end position="135"/>
    </location>
</feature>
<name>A0ABN9LC84_9NEOB</name>
<evidence type="ECO:0000256" key="8">
    <source>
        <dbReference type="ARBA" id="ARBA00022723"/>
    </source>
</evidence>
<evidence type="ECO:0000256" key="9">
    <source>
        <dbReference type="ARBA" id="ARBA00022737"/>
    </source>
</evidence>
<evidence type="ECO:0000256" key="14">
    <source>
        <dbReference type="ARBA" id="ARBA00023065"/>
    </source>
</evidence>
<evidence type="ECO:0000256" key="13">
    <source>
        <dbReference type="ARBA" id="ARBA00023043"/>
    </source>
</evidence>
<evidence type="ECO:0000256" key="3">
    <source>
        <dbReference type="ARBA" id="ARBA00022475"/>
    </source>
</evidence>
<feature type="domain" description="Ion transport" evidence="21">
    <location>
        <begin position="460"/>
        <end position="617"/>
    </location>
</feature>
<evidence type="ECO:0000256" key="10">
    <source>
        <dbReference type="ARBA" id="ARBA00022837"/>
    </source>
</evidence>
<gene>
    <name evidence="22" type="ORF">RIMI_LOCUS6365114</name>
</gene>
<dbReference type="PANTHER" id="PTHR10582:SF37">
    <property type="entry name" value="TRANSIENT RECEPTOR POTENTIAL CATION CHANNEL SUBFAMILY V MEMBER 5"/>
    <property type="match status" value="1"/>
</dbReference>
<dbReference type="InterPro" id="IPR005821">
    <property type="entry name" value="Ion_trans_dom"/>
</dbReference>
<keyword evidence="8" id="KW-0479">Metal-binding</keyword>
<sequence length="807" mass="92738">MGYKCHIPCVRPLMTNRQRQKRLTWAKEKKNWTVVSGPRCCSQMKVNFAFHLEIKVQSLEEEWRPQSKLLEVWIQELPLLFCAQRNRVRALKKLLSCKAVNALQTGAVGETALHLAVLHDNLESVKVLLQHAPDLINMPMTSDLYKGQTALHLAVMRQNVAIVQELIKNRADVRTPRAVGTYFQFKPDSFYYGEHILSFAACVGNAELVRLILQEGADANAKDSNGNTILHILTLQPNKMSASQMYDLIVCHHKEKYGEGLEEIYNNDGLTPLKMAAVEGNTVMFQHMVQKRRQLQWTFGPISCFLYDLTEIDTWEDPHSVLDLVISGKKKEARRILDLSPVKELVSTKWQKFGRPYFWTLAALYILYMTIVSLSCVYRPLRPRPDNRTDPRDITILVQKTLKESYVTSEDYLRLAGEMISVVGAILILLLKIPDLFQIREATYLTHAVQGGPFTLIIISFPCLVLVTLILRLTNTDGEVIPMSIMLVLGWCYVMYFARGFQMLGPFTIMIHKMIFGDLLRFCWLMVVVIFGYATTFYIIFQTEDSSQLGQFYNYPMSLFSTFELFLNVINSPTNYDVDLPYVFHVVYFTFTIIANLLMLNLLIAMMGDTHWRVAQDRDELWRAQVAATTVMLERKVPQCLWPRTGVCGREYDLGDRWYLRVVLKKDPSPHKIRRYVDAFNGHEGDHLDEQVHNIPRSDRTFSSTINSNLPTLQVTEMDLHGLPSTSETQHRELHGDATGMRKTYLELPQVYKEPQKRELPGENVPSVIQKGNSRGWQILRSHPIRKLQAPAPQDASSEAEEEIYHV</sequence>
<keyword evidence="3" id="KW-1003">Cell membrane</keyword>
<keyword evidence="15 20" id="KW-0472">Membrane</keyword>
<keyword evidence="16" id="KW-0407">Ion channel</keyword>
<feature type="repeat" description="ANK" evidence="18">
    <location>
        <begin position="192"/>
        <end position="224"/>
    </location>
</feature>
<feature type="compositionally biased region" description="Acidic residues" evidence="19">
    <location>
        <begin position="798"/>
        <end position="807"/>
    </location>
</feature>
<keyword evidence="14" id="KW-0406">Ion transport</keyword>
<dbReference type="InterPro" id="IPR008344">
    <property type="entry name" value="TRPV5/TRPV6"/>
</dbReference>
<keyword evidence="10" id="KW-0106">Calcium</keyword>
<feature type="transmembrane region" description="Helical" evidence="20">
    <location>
        <begin position="453"/>
        <end position="473"/>
    </location>
</feature>
<dbReference type="SUPFAM" id="SSF48403">
    <property type="entry name" value="Ankyrin repeat"/>
    <property type="match status" value="1"/>
</dbReference>
<feature type="transmembrane region" description="Helical" evidence="20">
    <location>
        <begin position="582"/>
        <end position="604"/>
    </location>
</feature>
<keyword evidence="5" id="KW-0109">Calcium transport</keyword>
<dbReference type="NCBIfam" id="TIGR00870">
    <property type="entry name" value="trp"/>
    <property type="match status" value="1"/>
</dbReference>
<evidence type="ECO:0000256" key="20">
    <source>
        <dbReference type="SAM" id="Phobius"/>
    </source>
</evidence>
<dbReference type="EMBL" id="CAUEEQ010011394">
    <property type="protein sequence ID" value="CAJ0935581.1"/>
    <property type="molecule type" value="Genomic_DNA"/>
</dbReference>
<accession>A0ABN9LC84</accession>
<organism evidence="22 23">
    <name type="scientific">Ranitomeya imitator</name>
    <name type="common">mimic poison frog</name>
    <dbReference type="NCBI Taxonomy" id="111125"/>
    <lineage>
        <taxon>Eukaryota</taxon>
        <taxon>Metazoa</taxon>
        <taxon>Chordata</taxon>
        <taxon>Craniata</taxon>
        <taxon>Vertebrata</taxon>
        <taxon>Euteleostomi</taxon>
        <taxon>Amphibia</taxon>
        <taxon>Batrachia</taxon>
        <taxon>Anura</taxon>
        <taxon>Neobatrachia</taxon>
        <taxon>Hyloidea</taxon>
        <taxon>Dendrobatidae</taxon>
        <taxon>Dendrobatinae</taxon>
        <taxon>Ranitomeya</taxon>
    </lineage>
</organism>
<dbReference type="Pfam" id="PF00520">
    <property type="entry name" value="Ion_trans"/>
    <property type="match status" value="1"/>
</dbReference>
<dbReference type="InterPro" id="IPR036770">
    <property type="entry name" value="Ankyrin_rpt-contain_sf"/>
</dbReference>
<evidence type="ECO:0000256" key="2">
    <source>
        <dbReference type="ARBA" id="ARBA00022448"/>
    </source>
</evidence>
<dbReference type="PRINTS" id="PR01415">
    <property type="entry name" value="ANKYRIN"/>
</dbReference>
<keyword evidence="12 20" id="KW-1133">Transmembrane helix</keyword>
<evidence type="ECO:0000256" key="12">
    <source>
        <dbReference type="ARBA" id="ARBA00022989"/>
    </source>
</evidence>
<proteinExistence type="predicted"/>
<keyword evidence="13 18" id="KW-0040">ANK repeat</keyword>
<dbReference type="PANTHER" id="PTHR10582">
    <property type="entry name" value="TRANSIENT RECEPTOR POTENTIAL ION CHANNEL PROTEIN"/>
    <property type="match status" value="1"/>
</dbReference>
<dbReference type="SMART" id="SM00248">
    <property type="entry name" value="ANK"/>
    <property type="match status" value="5"/>
</dbReference>
<keyword evidence="23" id="KW-1185">Reference proteome</keyword>
<keyword evidence="9" id="KW-0677">Repeat</keyword>
<keyword evidence="6" id="KW-0107">Calcium channel</keyword>
<protein>
    <recommendedName>
        <fullName evidence="21">Ion transport domain-containing protein</fullName>
    </recommendedName>
</protein>
<keyword evidence="4" id="KW-0597">Phosphoprotein</keyword>
<evidence type="ECO:0000256" key="7">
    <source>
        <dbReference type="ARBA" id="ARBA00022692"/>
    </source>
</evidence>
<dbReference type="InterPro" id="IPR024862">
    <property type="entry name" value="TRPV"/>
</dbReference>
<evidence type="ECO:0000256" key="18">
    <source>
        <dbReference type="PROSITE-ProRule" id="PRU00023"/>
    </source>
</evidence>
<dbReference type="Pfam" id="PF12796">
    <property type="entry name" value="Ank_2"/>
    <property type="match status" value="2"/>
</dbReference>
<evidence type="ECO:0000256" key="11">
    <source>
        <dbReference type="ARBA" id="ARBA00022860"/>
    </source>
</evidence>
<feature type="transmembrane region" description="Helical" evidence="20">
    <location>
        <begin position="480"/>
        <end position="499"/>
    </location>
</feature>
<evidence type="ECO:0000256" key="16">
    <source>
        <dbReference type="ARBA" id="ARBA00023303"/>
    </source>
</evidence>
<comment type="subcellular location">
    <subcellularLocation>
        <location evidence="1">Cell membrane</location>
        <topology evidence="1">Multi-pass membrane protein</topology>
    </subcellularLocation>
</comment>
<evidence type="ECO:0000256" key="1">
    <source>
        <dbReference type="ARBA" id="ARBA00004651"/>
    </source>
</evidence>
<evidence type="ECO:0000256" key="5">
    <source>
        <dbReference type="ARBA" id="ARBA00022568"/>
    </source>
</evidence>
<evidence type="ECO:0000256" key="17">
    <source>
        <dbReference type="ARBA" id="ARBA00036634"/>
    </source>
</evidence>
<feature type="region of interest" description="Disordered" evidence="19">
    <location>
        <begin position="784"/>
        <end position="807"/>
    </location>
</feature>
<evidence type="ECO:0000256" key="4">
    <source>
        <dbReference type="ARBA" id="ARBA00022553"/>
    </source>
</evidence>
<comment type="catalytic activity">
    <reaction evidence="17">
        <text>Ca(2+)(in) = Ca(2+)(out)</text>
        <dbReference type="Rhea" id="RHEA:29671"/>
        <dbReference type="ChEBI" id="CHEBI:29108"/>
    </reaction>
</comment>
<dbReference type="InterPro" id="IPR002110">
    <property type="entry name" value="Ankyrin_rpt"/>
</dbReference>
<evidence type="ECO:0000256" key="6">
    <source>
        <dbReference type="ARBA" id="ARBA00022673"/>
    </source>
</evidence>
<keyword evidence="11" id="KW-0112">Calmodulin-binding</keyword>
<evidence type="ECO:0000259" key="21">
    <source>
        <dbReference type="Pfam" id="PF00520"/>
    </source>
</evidence>
<evidence type="ECO:0000256" key="15">
    <source>
        <dbReference type="ARBA" id="ARBA00023136"/>
    </source>
</evidence>
<comment type="caution">
    <text evidence="22">The sequence shown here is derived from an EMBL/GenBank/DDBJ whole genome shotgun (WGS) entry which is preliminary data.</text>
</comment>
<evidence type="ECO:0000313" key="23">
    <source>
        <dbReference type="Proteomes" id="UP001176940"/>
    </source>
</evidence>